<evidence type="ECO:0000256" key="1">
    <source>
        <dbReference type="SAM" id="MobiDB-lite"/>
    </source>
</evidence>
<evidence type="ECO:0000313" key="2">
    <source>
        <dbReference type="EnsemblMetazoa" id="G3532.7:cds"/>
    </source>
</evidence>
<feature type="region of interest" description="Disordered" evidence="1">
    <location>
        <begin position="1"/>
        <end position="55"/>
    </location>
</feature>
<dbReference type="EnsemblMetazoa" id="G3532.2">
    <property type="protein sequence ID" value="G3532.2:cds"/>
    <property type="gene ID" value="G3532"/>
</dbReference>
<dbReference type="Proteomes" id="UP000005408">
    <property type="component" value="Unassembled WGS sequence"/>
</dbReference>
<dbReference type="EnsemblMetazoa" id="G3532.7">
    <property type="protein sequence ID" value="G3532.7:cds"/>
    <property type="gene ID" value="G3532"/>
</dbReference>
<feature type="compositionally biased region" description="Basic residues" evidence="1">
    <location>
        <begin position="167"/>
        <end position="190"/>
    </location>
</feature>
<feature type="compositionally biased region" description="Low complexity" evidence="1">
    <location>
        <begin position="1"/>
        <end position="15"/>
    </location>
</feature>
<feature type="compositionally biased region" description="Polar residues" evidence="1">
    <location>
        <begin position="204"/>
        <end position="219"/>
    </location>
</feature>
<feature type="region of interest" description="Disordered" evidence="1">
    <location>
        <begin position="80"/>
        <end position="99"/>
    </location>
</feature>
<organism evidence="2 3">
    <name type="scientific">Magallana gigas</name>
    <name type="common">Pacific oyster</name>
    <name type="synonym">Crassostrea gigas</name>
    <dbReference type="NCBI Taxonomy" id="29159"/>
    <lineage>
        <taxon>Eukaryota</taxon>
        <taxon>Metazoa</taxon>
        <taxon>Spiralia</taxon>
        <taxon>Lophotrochozoa</taxon>
        <taxon>Mollusca</taxon>
        <taxon>Bivalvia</taxon>
        <taxon>Autobranchia</taxon>
        <taxon>Pteriomorphia</taxon>
        <taxon>Ostreida</taxon>
        <taxon>Ostreoidea</taxon>
        <taxon>Ostreidae</taxon>
        <taxon>Magallana</taxon>
    </lineage>
</organism>
<keyword evidence="3" id="KW-1185">Reference proteome</keyword>
<feature type="region of interest" description="Disordered" evidence="1">
    <location>
        <begin position="124"/>
        <end position="219"/>
    </location>
</feature>
<reference evidence="2" key="1">
    <citation type="submission" date="2022-08" db="UniProtKB">
        <authorList>
            <consortium name="EnsemblMetazoa"/>
        </authorList>
    </citation>
    <scope>IDENTIFICATION</scope>
    <source>
        <strain evidence="2">05x7-T-G4-1.051#20</strain>
    </source>
</reference>
<feature type="compositionally biased region" description="Basic residues" evidence="1">
    <location>
        <begin position="139"/>
        <end position="149"/>
    </location>
</feature>
<dbReference type="EnsemblMetazoa" id="G3532.10">
    <property type="protein sequence ID" value="G3532.10:cds"/>
    <property type="gene ID" value="G3532"/>
</dbReference>
<dbReference type="EnsemblMetazoa" id="G3532.8">
    <property type="protein sequence ID" value="G3532.8:cds"/>
    <property type="gene ID" value="G3532"/>
</dbReference>
<dbReference type="AlphaFoldDB" id="A0A8W8MW03"/>
<name>A0A8W8MW03_MAGGI</name>
<protein>
    <submittedName>
        <fullName evidence="2">Uncharacterized protein</fullName>
    </submittedName>
</protein>
<dbReference type="EnsemblMetazoa" id="G3532.3">
    <property type="protein sequence ID" value="G3532.3:cds"/>
    <property type="gene ID" value="G3532"/>
</dbReference>
<proteinExistence type="predicted"/>
<accession>A0A8W8MW03</accession>
<evidence type="ECO:0000313" key="3">
    <source>
        <dbReference type="Proteomes" id="UP000005408"/>
    </source>
</evidence>
<feature type="compositionally biased region" description="Polar residues" evidence="1">
    <location>
        <begin position="38"/>
        <end position="47"/>
    </location>
</feature>
<dbReference type="EnsemblMetazoa" id="G3532.9">
    <property type="protein sequence ID" value="G3532.9:cds"/>
    <property type="gene ID" value="G3532"/>
</dbReference>
<feature type="region of interest" description="Disordered" evidence="1">
    <location>
        <begin position="260"/>
        <end position="279"/>
    </location>
</feature>
<dbReference type="EnsemblMetazoa" id="G3532.6">
    <property type="protein sequence ID" value="G3532.6:cds"/>
    <property type="gene ID" value="G3532"/>
</dbReference>
<sequence length="390" mass="42490">MSDSDSIGSSISSDSEFSDCDSRDESPSSGYVDDESASVRSVSTANSDSKKKKKVTFQCDENLVLIREIPARSLLGRWTLESDSESEVEEEGPRRAAVAPQHCIAKGNYEVKKSTGKVAAKVAAITGATLPTKPEGKRTARKRLVKKEKRKEIASENTNETEESSKPKGKNSRVKGGKKHGSKGPKAKSKERREQKEGEGPTAPNKTMTSQTESGGPTAFNKTVLVTSHTDCGQNRSTESTETTTSTIAVESREFCLTEPRASSAIEPRGSSATEHRASSAKTVSAMRIVDLLDDSYDRDSNPIKQIEKVYIVEENYSQNSRDFLDAMIQSSDRLDVRAMSKTNRRLYSWLMANGNIPNPLQESPCIAPMWDSSCGAAQGPHNSIVRAPT</sequence>